<gene>
    <name evidence="3" type="ORF">F0P96_16570</name>
</gene>
<dbReference type="InterPro" id="IPR022271">
    <property type="entry name" value="Lipocalin_ApoD"/>
</dbReference>
<dbReference type="SUPFAM" id="SSF50814">
    <property type="entry name" value="Lipocalins"/>
    <property type="match status" value="1"/>
</dbReference>
<dbReference type="Gene3D" id="2.40.128.20">
    <property type="match status" value="1"/>
</dbReference>
<evidence type="ECO:0000256" key="1">
    <source>
        <dbReference type="ARBA" id="ARBA00006889"/>
    </source>
</evidence>
<keyword evidence="4" id="KW-1185">Reference proteome</keyword>
<dbReference type="PANTHER" id="PTHR10612">
    <property type="entry name" value="APOLIPOPROTEIN D"/>
    <property type="match status" value="1"/>
</dbReference>
<accession>A0A7L4ZSK3</accession>
<organism evidence="3 4">
    <name type="scientific">Hymenobacter busanensis</name>
    <dbReference type="NCBI Taxonomy" id="2607656"/>
    <lineage>
        <taxon>Bacteria</taxon>
        <taxon>Pseudomonadati</taxon>
        <taxon>Bacteroidota</taxon>
        <taxon>Cytophagia</taxon>
        <taxon>Cytophagales</taxon>
        <taxon>Hymenobacteraceae</taxon>
        <taxon>Hymenobacter</taxon>
    </lineage>
</organism>
<dbReference type="PIRSF" id="PIRSF036893">
    <property type="entry name" value="Lipocalin_ApoD"/>
    <property type="match status" value="1"/>
</dbReference>
<dbReference type="InterPro" id="IPR006311">
    <property type="entry name" value="TAT_signal"/>
</dbReference>
<evidence type="ECO:0000256" key="2">
    <source>
        <dbReference type="PIRNR" id="PIRNR036893"/>
    </source>
</evidence>
<dbReference type="PRINTS" id="PR01171">
    <property type="entry name" value="BCTLIPOCALIN"/>
</dbReference>
<reference evidence="3 4" key="1">
    <citation type="submission" date="2019-09" db="EMBL/GenBank/DDBJ databases">
        <title>Genome sequence of Hymenobacter sp. M3.</title>
        <authorList>
            <person name="Srinivasan S."/>
        </authorList>
    </citation>
    <scope>NUCLEOTIDE SEQUENCE [LARGE SCALE GENOMIC DNA]</scope>
    <source>
        <strain evidence="3 4">M3</strain>
    </source>
</reference>
<dbReference type="AlphaFoldDB" id="A0A7L4ZSK3"/>
<proteinExistence type="inferred from homology"/>
<dbReference type="Proteomes" id="UP000326380">
    <property type="component" value="Unassembled WGS sequence"/>
</dbReference>
<dbReference type="InterPro" id="IPR012674">
    <property type="entry name" value="Calycin"/>
</dbReference>
<comment type="caution">
    <text evidence="3">The sequence shown here is derived from an EMBL/GenBank/DDBJ whole genome shotgun (WGS) entry which is preliminary data.</text>
</comment>
<dbReference type="PROSITE" id="PS51318">
    <property type="entry name" value="TAT"/>
    <property type="match status" value="1"/>
</dbReference>
<dbReference type="RefSeq" id="WP_151080040.1">
    <property type="nucleotide sequence ID" value="NZ_CP047647.1"/>
</dbReference>
<dbReference type="Pfam" id="PF08212">
    <property type="entry name" value="Lipocalin_2"/>
    <property type="match status" value="1"/>
</dbReference>
<dbReference type="EMBL" id="VTWU01000006">
    <property type="protein sequence ID" value="KAA9327593.1"/>
    <property type="molecule type" value="Genomic_DNA"/>
</dbReference>
<comment type="similarity">
    <text evidence="1 2">Belongs to the calycin superfamily. Lipocalin family.</text>
</comment>
<dbReference type="PANTHER" id="PTHR10612:SF34">
    <property type="entry name" value="APOLIPOPROTEIN D"/>
    <property type="match status" value="1"/>
</dbReference>
<dbReference type="CDD" id="cd19438">
    <property type="entry name" value="lipocalin_Blc-like"/>
    <property type="match status" value="1"/>
</dbReference>
<protein>
    <submittedName>
        <fullName evidence="3">Lipocalin family protein</fullName>
    </submittedName>
</protein>
<dbReference type="InterPro" id="IPR000566">
    <property type="entry name" value="Lipocln_cytosolic_FA-bd_dom"/>
</dbReference>
<dbReference type="InterPro" id="IPR002446">
    <property type="entry name" value="Lipocalin_bac"/>
</dbReference>
<evidence type="ECO:0000313" key="4">
    <source>
        <dbReference type="Proteomes" id="UP000326380"/>
    </source>
</evidence>
<name>A0A7L4ZSK3_9BACT</name>
<evidence type="ECO:0000313" key="3">
    <source>
        <dbReference type="EMBL" id="KAA9327593.1"/>
    </source>
</evidence>
<sequence length="189" mass="21276">MPTPPKTRRPALLGAALAAVATGAAVYAYARRRPPLATVSHVDLHRYAGLWYEIARLPQRFERSCAHVTAEYRPLADGRIEVRNTCHKGAVEGPTEVARGVARVVDTATNAKLKVQFQWPFEGDYWILFLDADYKYALVGSPDRKGLWILSREPHMPLPTRQNLVKLAREKGFDVEKLIYTLQPVTDQP</sequence>
<dbReference type="InterPro" id="IPR047202">
    <property type="entry name" value="Lipocalin_Blc-like_dom"/>
</dbReference>
<dbReference type="GO" id="GO:0006950">
    <property type="term" value="P:response to stress"/>
    <property type="evidence" value="ECO:0007669"/>
    <property type="project" value="UniProtKB-ARBA"/>
</dbReference>